<sequence length="338" mass="38886">MQQPLRNAIEVTTNEFGQFDVVSDDSDHHFLGSEKGKCFTDSKSEAYRTIMREWRILEHNLPESIYVRVYERRIDLMRAVIVGAAGTPYHDGLFFFDILFPSDYPKHPPKLHFDSFGLQVNPNLHPSGEVCLSLLNTWYGKKREKWDPSGSTMLQVLLSLQSLVLNENPYFNEPGATTLGRLINLESTSRVYNEDVFTQTCKISFHLLQDPPRNFEAFVSAHFRERASLILAACNEYANGRVRVGYYSSDHLPPLSRVQVSRSFKKQMIEFYPLLLRAFRQNDSASLGGFVQHLELETEESEYKSTEIIEEVVNKIVIGSLIFLICLVSYLLLKRLVF</sequence>
<evidence type="ECO:0000256" key="3">
    <source>
        <dbReference type="SAM" id="Phobius"/>
    </source>
</evidence>
<keyword evidence="3" id="KW-0812">Transmembrane</keyword>
<keyword evidence="3" id="KW-0472">Membrane</keyword>
<name>A0A445G188_GLYSO</name>
<dbReference type="InterPro" id="IPR000608">
    <property type="entry name" value="UBC"/>
</dbReference>
<dbReference type="Gramene" id="XM_028354830.1">
    <property type="protein sequence ID" value="XP_028210631.1"/>
    <property type="gene ID" value="LOC114393479"/>
</dbReference>
<dbReference type="PANTHER" id="PTHR46116:SF19">
    <property type="entry name" value="UBIQUITIN-CONJUGATING ENZYME FAMILY PROTEIN"/>
    <property type="match status" value="1"/>
</dbReference>
<keyword evidence="1" id="KW-0808">Transferase</keyword>
<dbReference type="EMBL" id="QZWG01000017">
    <property type="protein sequence ID" value="RZB54992.1"/>
    <property type="molecule type" value="Genomic_DNA"/>
</dbReference>
<evidence type="ECO:0000313" key="5">
    <source>
        <dbReference type="EMBL" id="RZB54992.1"/>
    </source>
</evidence>
<dbReference type="Pfam" id="PF00179">
    <property type="entry name" value="UQ_con"/>
    <property type="match status" value="1"/>
</dbReference>
<dbReference type="SMART" id="SM00212">
    <property type="entry name" value="UBCc"/>
    <property type="match status" value="1"/>
</dbReference>
<dbReference type="AlphaFoldDB" id="A0A445G188"/>
<dbReference type="Proteomes" id="UP000289340">
    <property type="component" value="Chromosome 17"/>
</dbReference>
<keyword evidence="6" id="KW-1185">Reference proteome</keyword>
<keyword evidence="2" id="KW-0833">Ubl conjugation pathway</keyword>
<evidence type="ECO:0000259" key="4">
    <source>
        <dbReference type="PROSITE" id="PS50127"/>
    </source>
</evidence>
<gene>
    <name evidence="5" type="ORF">D0Y65_044764</name>
</gene>
<evidence type="ECO:0000256" key="1">
    <source>
        <dbReference type="ARBA" id="ARBA00022679"/>
    </source>
</evidence>
<dbReference type="SUPFAM" id="SSF54495">
    <property type="entry name" value="UBC-like"/>
    <property type="match status" value="1"/>
</dbReference>
<keyword evidence="3" id="KW-1133">Transmembrane helix</keyword>
<dbReference type="PANTHER" id="PTHR46116">
    <property type="entry name" value="(E3-INDEPENDENT) E2 UBIQUITIN-CONJUGATING ENZYME"/>
    <property type="match status" value="1"/>
</dbReference>
<dbReference type="PROSITE" id="PS50127">
    <property type="entry name" value="UBC_2"/>
    <property type="match status" value="1"/>
</dbReference>
<organism evidence="5 6">
    <name type="scientific">Glycine soja</name>
    <name type="common">Wild soybean</name>
    <dbReference type="NCBI Taxonomy" id="3848"/>
    <lineage>
        <taxon>Eukaryota</taxon>
        <taxon>Viridiplantae</taxon>
        <taxon>Streptophyta</taxon>
        <taxon>Embryophyta</taxon>
        <taxon>Tracheophyta</taxon>
        <taxon>Spermatophyta</taxon>
        <taxon>Magnoliopsida</taxon>
        <taxon>eudicotyledons</taxon>
        <taxon>Gunneridae</taxon>
        <taxon>Pentapetalae</taxon>
        <taxon>rosids</taxon>
        <taxon>fabids</taxon>
        <taxon>Fabales</taxon>
        <taxon>Fabaceae</taxon>
        <taxon>Papilionoideae</taxon>
        <taxon>50 kb inversion clade</taxon>
        <taxon>NPAAA clade</taxon>
        <taxon>indigoferoid/millettioid clade</taxon>
        <taxon>Phaseoleae</taxon>
        <taxon>Glycine</taxon>
        <taxon>Glycine subgen. Soja</taxon>
    </lineage>
</organism>
<proteinExistence type="predicted"/>
<feature type="domain" description="UBC core" evidence="4">
    <location>
        <begin position="45"/>
        <end position="205"/>
    </location>
</feature>
<reference evidence="5 6" key="1">
    <citation type="submission" date="2018-09" db="EMBL/GenBank/DDBJ databases">
        <title>A high-quality reference genome of wild soybean provides a powerful tool to mine soybean genomes.</title>
        <authorList>
            <person name="Xie M."/>
            <person name="Chung C.Y.L."/>
            <person name="Li M.-W."/>
            <person name="Wong F.-L."/>
            <person name="Chan T.-F."/>
            <person name="Lam H.-M."/>
        </authorList>
    </citation>
    <scope>NUCLEOTIDE SEQUENCE [LARGE SCALE GENOMIC DNA]</scope>
    <source>
        <strain evidence="6">cv. W05</strain>
        <tissue evidence="5">Hypocotyl of etiolated seedlings</tissue>
    </source>
</reference>
<comment type="caution">
    <text evidence="5">The sequence shown here is derived from an EMBL/GenBank/DDBJ whole genome shotgun (WGS) entry which is preliminary data.</text>
</comment>
<dbReference type="GO" id="GO:0061631">
    <property type="term" value="F:ubiquitin conjugating enzyme activity"/>
    <property type="evidence" value="ECO:0007669"/>
    <property type="project" value="TreeGrafter"/>
</dbReference>
<dbReference type="FunFam" id="3.10.110.10:FF:000133">
    <property type="entry name" value="Putative ubiquitin-conjugating enzyme E2 38"/>
    <property type="match status" value="1"/>
</dbReference>
<evidence type="ECO:0000313" key="6">
    <source>
        <dbReference type="Proteomes" id="UP000289340"/>
    </source>
</evidence>
<dbReference type="InterPro" id="IPR016135">
    <property type="entry name" value="UBQ-conjugating_enzyme/RWD"/>
</dbReference>
<accession>A0A445G188</accession>
<dbReference type="Gene3D" id="3.10.110.10">
    <property type="entry name" value="Ubiquitin Conjugating Enzyme"/>
    <property type="match status" value="1"/>
</dbReference>
<feature type="transmembrane region" description="Helical" evidence="3">
    <location>
        <begin position="312"/>
        <end position="333"/>
    </location>
</feature>
<evidence type="ECO:0000256" key="2">
    <source>
        <dbReference type="ARBA" id="ARBA00022786"/>
    </source>
</evidence>
<protein>
    <submittedName>
        <fullName evidence="5">Putative ubiquitin-conjugating enzyme E2 38</fullName>
    </submittedName>
</protein>